<evidence type="ECO:0000313" key="3">
    <source>
        <dbReference type="Proteomes" id="UP000450917"/>
    </source>
</evidence>
<sequence>MNCRICDWHMELFLKVPDSAREVSKLYDTPTASKGVDLDLYKCNRCGHYQIPDVNIDSYYEEYLMTASYSEKMQDHQKKQVNELFKLCKVPVNFLEIGCGDGNFMDHSKNKFSNVVGVEPSKTFFFECEKKGLQVINEYLTRDIKFNYLFNAFVSRQVFEHLPNPFEILSVAYDLMDDDAVGLIEVPNAQKMLSEGRYFDLFSDHLNYFTSMSLCYLAERANFNVIKVQESFQDDYLEIYLRKKEKKPNLNEKRVNDFKYIIDHSKTYNHISAWGAGAKAQAILTVIGQDLNLKHIFDSDPHKHNKYICNSSALIVTPSFEAINDNELIIIFAVSYQDEIISLLRNKYMFQGDIMCLGGEPCILKISENPLFI</sequence>
<dbReference type="InterPro" id="IPR013691">
    <property type="entry name" value="MeTrfase_14"/>
</dbReference>
<dbReference type="Pfam" id="PF13489">
    <property type="entry name" value="Methyltransf_23"/>
    <property type="match status" value="1"/>
</dbReference>
<keyword evidence="2" id="KW-0808">Transferase</keyword>
<dbReference type="AlphaFoldDB" id="A0A7X2ZCS6"/>
<comment type="caution">
    <text evidence="2">The sequence shown here is derived from an EMBL/GenBank/DDBJ whole genome shotgun (WGS) entry which is preliminary data.</text>
</comment>
<dbReference type="SUPFAM" id="SSF53335">
    <property type="entry name" value="S-adenosyl-L-methionine-dependent methyltransferases"/>
    <property type="match status" value="1"/>
</dbReference>
<dbReference type="Pfam" id="PF08484">
    <property type="entry name" value="Methyltransf_14"/>
    <property type="match status" value="1"/>
</dbReference>
<dbReference type="Gene3D" id="3.40.50.720">
    <property type="entry name" value="NAD(P)-binding Rossmann-like Domain"/>
    <property type="match status" value="1"/>
</dbReference>
<organism evidence="2 3">
    <name type="scientific">Paenibacillus validus</name>
    <dbReference type="NCBI Taxonomy" id="44253"/>
    <lineage>
        <taxon>Bacteria</taxon>
        <taxon>Bacillati</taxon>
        <taxon>Bacillota</taxon>
        <taxon>Bacilli</taxon>
        <taxon>Bacillales</taxon>
        <taxon>Paenibacillaceae</taxon>
        <taxon>Paenibacillus</taxon>
    </lineage>
</organism>
<name>A0A7X2ZCS6_9BACL</name>
<gene>
    <name evidence="2" type="ORF">GNP93_17580</name>
</gene>
<dbReference type="GO" id="GO:0008168">
    <property type="term" value="F:methyltransferase activity"/>
    <property type="evidence" value="ECO:0007669"/>
    <property type="project" value="UniProtKB-KW"/>
</dbReference>
<reference evidence="2 3" key="1">
    <citation type="submission" date="2019-11" db="EMBL/GenBank/DDBJ databases">
        <title>Draft genome sequences of five Paenibacillus species of dairy origin.</title>
        <authorList>
            <person name="Olajide A.M."/>
            <person name="Chen S."/>
            <person name="Lapointe G."/>
        </authorList>
    </citation>
    <scope>NUCLEOTIDE SEQUENCE [LARGE SCALE GENOMIC DNA]</scope>
    <source>
        <strain evidence="2 3">2CS3</strain>
    </source>
</reference>
<keyword evidence="2" id="KW-0489">Methyltransferase</keyword>
<feature type="domain" description="C-methyltransferase" evidence="1">
    <location>
        <begin position="254"/>
        <end position="349"/>
    </location>
</feature>
<dbReference type="InterPro" id="IPR029063">
    <property type="entry name" value="SAM-dependent_MTases_sf"/>
</dbReference>
<dbReference type="EMBL" id="WNZX01000015">
    <property type="protein sequence ID" value="MUG72482.1"/>
    <property type="molecule type" value="Genomic_DNA"/>
</dbReference>
<accession>A0A7X2ZCS6</accession>
<evidence type="ECO:0000313" key="2">
    <source>
        <dbReference type="EMBL" id="MUG72482.1"/>
    </source>
</evidence>
<keyword evidence="3" id="KW-1185">Reference proteome</keyword>
<protein>
    <submittedName>
        <fullName evidence="2">Methyltransferase domain-containing protein</fullName>
    </submittedName>
</protein>
<dbReference type="Gene3D" id="3.40.50.150">
    <property type="entry name" value="Vaccinia Virus protein VP39"/>
    <property type="match status" value="1"/>
</dbReference>
<dbReference type="Proteomes" id="UP000450917">
    <property type="component" value="Unassembled WGS sequence"/>
</dbReference>
<dbReference type="GO" id="GO:0032259">
    <property type="term" value="P:methylation"/>
    <property type="evidence" value="ECO:0007669"/>
    <property type="project" value="UniProtKB-KW"/>
</dbReference>
<proteinExistence type="predicted"/>
<evidence type="ECO:0000259" key="1">
    <source>
        <dbReference type="Pfam" id="PF08484"/>
    </source>
</evidence>